<name>V4L964_EUTSA</name>
<dbReference type="OMA" id="CERWIEK"/>
<dbReference type="SUPFAM" id="SSF117281">
    <property type="entry name" value="Kelch motif"/>
    <property type="match status" value="1"/>
</dbReference>
<dbReference type="CDD" id="cd22152">
    <property type="entry name" value="F-box_AtAFR-like"/>
    <property type="match status" value="1"/>
</dbReference>
<evidence type="ECO:0000313" key="4">
    <source>
        <dbReference type="Proteomes" id="UP000030689"/>
    </source>
</evidence>
<dbReference type="PANTHER" id="PTHR24414">
    <property type="entry name" value="F-BOX/KELCH-REPEAT PROTEIN SKIP4"/>
    <property type="match status" value="1"/>
</dbReference>
<keyword evidence="4" id="KW-1185">Reference proteome</keyword>
<dbReference type="Gramene" id="ESQ46955">
    <property type="protein sequence ID" value="ESQ46955"/>
    <property type="gene ID" value="EUTSA_v10028206mg"/>
</dbReference>
<dbReference type="SMART" id="SM00256">
    <property type="entry name" value="FBOX"/>
    <property type="match status" value="1"/>
</dbReference>
<proteinExistence type="predicted"/>
<dbReference type="STRING" id="72664.V4L964"/>
<organism evidence="3 4">
    <name type="scientific">Eutrema salsugineum</name>
    <name type="common">Saltwater cress</name>
    <name type="synonym">Sisymbrium salsugineum</name>
    <dbReference type="NCBI Taxonomy" id="72664"/>
    <lineage>
        <taxon>Eukaryota</taxon>
        <taxon>Viridiplantae</taxon>
        <taxon>Streptophyta</taxon>
        <taxon>Embryophyta</taxon>
        <taxon>Tracheophyta</taxon>
        <taxon>Spermatophyta</taxon>
        <taxon>Magnoliopsida</taxon>
        <taxon>eudicotyledons</taxon>
        <taxon>Gunneridae</taxon>
        <taxon>Pentapetalae</taxon>
        <taxon>rosids</taxon>
        <taxon>malvids</taxon>
        <taxon>Brassicales</taxon>
        <taxon>Brassicaceae</taxon>
        <taxon>Eutremeae</taxon>
        <taxon>Eutrema</taxon>
    </lineage>
</organism>
<feature type="region of interest" description="Disordered" evidence="1">
    <location>
        <begin position="1"/>
        <end position="38"/>
    </location>
</feature>
<dbReference type="InterPro" id="IPR015915">
    <property type="entry name" value="Kelch-typ_b-propeller"/>
</dbReference>
<dbReference type="InterPro" id="IPR001810">
    <property type="entry name" value="F-box_dom"/>
</dbReference>
<dbReference type="InterPro" id="IPR050354">
    <property type="entry name" value="F-box/kelch-repeat_ARATH"/>
</dbReference>
<dbReference type="InterPro" id="IPR036047">
    <property type="entry name" value="F-box-like_dom_sf"/>
</dbReference>
<evidence type="ECO:0000313" key="3">
    <source>
        <dbReference type="EMBL" id="ESQ46955.1"/>
    </source>
</evidence>
<dbReference type="Pfam" id="PF00646">
    <property type="entry name" value="F-box"/>
    <property type="match status" value="1"/>
</dbReference>
<sequence>MSSPSRSSGEEPLTKKTKRTTPSPELSHTRRRRQSSPIPSLPNDLLLSCFARISRLYYPTLSLVSKSFRCLLSSPEFHQTRSLSGRTESCLYVCLLDSNPRWFTLFQKPKRNKEKNSSGKLLAPIPIPKSPEVQWQCVVSIGSNIYAIGGQVRGFPSSDIWVLDCHCHAWRKAPSMRVERDSPAANVFDGKIYIFDPKTQTWEPVMCPLADKCISSICRSAVIEGGVAYKPKEDKWEVIGGVSLVLGWDHYYCVIDNVLYCLRGRLEFPSYGCVKLADYGGKLAVLWTQFFRSGGCNKKRIWCAVIVLERRSSEEIWGTVEWHDHVLTVPNSYRLEFGLAATV</sequence>
<gene>
    <name evidence="3" type="ORF">EUTSA_v10028206mg</name>
</gene>
<feature type="domain" description="F-box" evidence="2">
    <location>
        <begin position="41"/>
        <end position="81"/>
    </location>
</feature>
<dbReference type="SUPFAM" id="SSF81383">
    <property type="entry name" value="F-box domain"/>
    <property type="match status" value="1"/>
</dbReference>
<protein>
    <recommendedName>
        <fullName evidence="2">F-box domain-containing protein</fullName>
    </recommendedName>
</protein>
<evidence type="ECO:0000259" key="2">
    <source>
        <dbReference type="SMART" id="SM00256"/>
    </source>
</evidence>
<reference evidence="3 4" key="1">
    <citation type="journal article" date="2013" name="Front. Plant Sci.">
        <title>The Reference Genome of the Halophytic Plant Eutrema salsugineum.</title>
        <authorList>
            <person name="Yang R."/>
            <person name="Jarvis D.E."/>
            <person name="Chen H."/>
            <person name="Beilstein M.A."/>
            <person name="Grimwood J."/>
            <person name="Jenkins J."/>
            <person name="Shu S."/>
            <person name="Prochnik S."/>
            <person name="Xin M."/>
            <person name="Ma C."/>
            <person name="Schmutz J."/>
            <person name="Wing R.A."/>
            <person name="Mitchell-Olds T."/>
            <person name="Schumaker K.S."/>
            <person name="Wang X."/>
        </authorList>
    </citation>
    <scope>NUCLEOTIDE SEQUENCE [LARGE SCALE GENOMIC DNA]</scope>
</reference>
<evidence type="ECO:0000256" key="1">
    <source>
        <dbReference type="SAM" id="MobiDB-lite"/>
    </source>
</evidence>
<dbReference type="AlphaFoldDB" id="V4L964"/>
<dbReference type="EMBL" id="KI517416">
    <property type="protein sequence ID" value="ESQ46955.1"/>
    <property type="molecule type" value="Genomic_DNA"/>
</dbReference>
<dbReference type="Proteomes" id="UP000030689">
    <property type="component" value="Unassembled WGS sequence"/>
</dbReference>
<dbReference type="InterPro" id="IPR057499">
    <property type="entry name" value="Kelch_FKB95"/>
</dbReference>
<dbReference type="PANTHER" id="PTHR24414:SF23">
    <property type="entry name" value="F-BOX_KELCH-REPEAT PROTEIN SKIP6"/>
    <property type="match status" value="1"/>
</dbReference>
<dbReference type="Pfam" id="PF25210">
    <property type="entry name" value="Kelch_FKB95"/>
    <property type="match status" value="1"/>
</dbReference>
<accession>V4L964</accession>
<dbReference type="eggNOG" id="KOG1072">
    <property type="taxonomic scope" value="Eukaryota"/>
</dbReference>
<dbReference type="Gene3D" id="2.120.10.80">
    <property type="entry name" value="Kelch-type beta propeller"/>
    <property type="match status" value="1"/>
</dbReference>
<dbReference type="KEGG" id="eus:EUTSA_v10028206mg"/>